<evidence type="ECO:0000259" key="2">
    <source>
        <dbReference type="PROSITE" id="PS50011"/>
    </source>
</evidence>
<dbReference type="GO" id="GO:0005524">
    <property type="term" value="F:ATP binding"/>
    <property type="evidence" value="ECO:0007669"/>
    <property type="project" value="InterPro"/>
</dbReference>
<feature type="compositionally biased region" description="Low complexity" evidence="1">
    <location>
        <begin position="937"/>
        <end position="958"/>
    </location>
</feature>
<organism evidence="3 4">
    <name type="scientific">Deinococcus cavernae</name>
    <dbReference type="NCBI Taxonomy" id="2320857"/>
    <lineage>
        <taxon>Bacteria</taxon>
        <taxon>Thermotogati</taxon>
        <taxon>Deinococcota</taxon>
        <taxon>Deinococci</taxon>
        <taxon>Deinococcales</taxon>
        <taxon>Deinococcaceae</taxon>
        <taxon>Deinococcus</taxon>
    </lineage>
</organism>
<dbReference type="PANTHER" id="PTHR24359:SF1">
    <property type="entry name" value="INHIBITOR OF NUCLEAR FACTOR KAPPA-B KINASE EPSILON SUBUNIT HOMOLOG 1-RELATED"/>
    <property type="match status" value="1"/>
</dbReference>
<reference evidence="3 4" key="1">
    <citation type="submission" date="2018-09" db="EMBL/GenBank/DDBJ databases">
        <authorList>
            <person name="Zhu H."/>
        </authorList>
    </citation>
    <scope>NUCLEOTIDE SEQUENCE [LARGE SCALE GENOMIC DNA]</scope>
    <source>
        <strain evidence="3 4">K2S05-167</strain>
    </source>
</reference>
<dbReference type="SMART" id="SM00220">
    <property type="entry name" value="S_TKc"/>
    <property type="match status" value="1"/>
</dbReference>
<dbReference type="Gene3D" id="3.30.200.20">
    <property type="entry name" value="Phosphorylase Kinase, domain 1"/>
    <property type="match status" value="1"/>
</dbReference>
<feature type="compositionally biased region" description="Low complexity" evidence="1">
    <location>
        <begin position="860"/>
        <end position="883"/>
    </location>
</feature>
<feature type="compositionally biased region" description="Low complexity" evidence="1">
    <location>
        <begin position="919"/>
        <end position="929"/>
    </location>
</feature>
<dbReference type="GO" id="GO:0004674">
    <property type="term" value="F:protein serine/threonine kinase activity"/>
    <property type="evidence" value="ECO:0007669"/>
    <property type="project" value="TreeGrafter"/>
</dbReference>
<dbReference type="RefSeq" id="WP_119766968.1">
    <property type="nucleotide sequence ID" value="NZ_QYUJ01000030.1"/>
</dbReference>
<name>A0A418V079_9DEIO</name>
<dbReference type="EMBL" id="QYUJ01000030">
    <property type="protein sequence ID" value="RJF69110.1"/>
    <property type="molecule type" value="Genomic_DNA"/>
</dbReference>
<keyword evidence="4" id="KW-1185">Reference proteome</keyword>
<dbReference type="OrthoDB" id="51164at2"/>
<evidence type="ECO:0000256" key="1">
    <source>
        <dbReference type="SAM" id="MobiDB-lite"/>
    </source>
</evidence>
<dbReference type="InterPro" id="IPR000719">
    <property type="entry name" value="Prot_kinase_dom"/>
</dbReference>
<comment type="caution">
    <text evidence="3">The sequence shown here is derived from an EMBL/GenBank/DDBJ whole genome shotgun (WGS) entry which is preliminary data.</text>
</comment>
<dbReference type="SUPFAM" id="SSF56112">
    <property type="entry name" value="Protein kinase-like (PK-like)"/>
    <property type="match status" value="1"/>
</dbReference>
<protein>
    <recommendedName>
        <fullName evidence="2">Protein kinase domain-containing protein</fullName>
    </recommendedName>
</protein>
<evidence type="ECO:0000313" key="4">
    <source>
        <dbReference type="Proteomes" id="UP000286287"/>
    </source>
</evidence>
<dbReference type="PANTHER" id="PTHR24359">
    <property type="entry name" value="SERINE/THREONINE-PROTEIN KINASE SBK1"/>
    <property type="match status" value="1"/>
</dbReference>
<feature type="domain" description="Protein kinase" evidence="2">
    <location>
        <begin position="10"/>
        <end position="271"/>
    </location>
</feature>
<gene>
    <name evidence="3" type="ORF">D3875_22590</name>
</gene>
<dbReference type="PROSITE" id="PS50011">
    <property type="entry name" value="PROTEIN_KINASE_DOM"/>
    <property type="match status" value="1"/>
</dbReference>
<dbReference type="InterPro" id="IPR011009">
    <property type="entry name" value="Kinase-like_dom_sf"/>
</dbReference>
<dbReference type="AlphaFoldDB" id="A0A418V079"/>
<dbReference type="Pfam" id="PF00069">
    <property type="entry name" value="Pkinase"/>
    <property type="match status" value="1"/>
</dbReference>
<accession>A0A418V079</accession>
<evidence type="ECO:0000313" key="3">
    <source>
        <dbReference type="EMBL" id="RJF69110.1"/>
    </source>
</evidence>
<dbReference type="Proteomes" id="UP000286287">
    <property type="component" value="Unassembled WGS sequence"/>
</dbReference>
<dbReference type="Gene3D" id="1.10.510.10">
    <property type="entry name" value="Transferase(Phosphotransferase) domain 1"/>
    <property type="match status" value="1"/>
</dbReference>
<feature type="region of interest" description="Disordered" evidence="1">
    <location>
        <begin position="850"/>
        <end position="958"/>
    </location>
</feature>
<sequence>MLEQSPPQRPELRQRLAGGWLGVIYAAEEAQDGTPLAVRLLAPERLAEVGRLAQVLSFAAQHQHEHILPVTLPSSAGDEVFYLMPQALGGSLRGVFDRYRAAGARVDAATMLDAARQVAQGLDYAHAHGVLHGNLKPENVLLQPLPGPHQDEFRLLLSDFGLNSLRPPDPHSPYLPAPQRAGAAATMESDLYGLGALIFEAVAGRPLPPQPLAADLLDVPEPAAKVVARCLGFSAPFADMTAFLGYLRALQVAGQAGMSGTVHLSTDHSYLDITPGEAQAVRLKLSGESAGPVQVRVEGLPDAWTPSVPPVDVQPGKEALVTLTFQLPRRSSVAARTYDASIVALADLPAPAPATGEAGDPPERLELGRLPLQIRVQPFDGSQLFLSALHRQVGSVAQLSATLRNDGNQTQRYNLEVNLPPGSHVRKGSARRQLELAPGAEFSELLDVRLPVRGLTLRPLTFTALANSVPRPTPAERGDDLPPAESWPPVYNTVQDHLTLEQRPLVPWWALALGITGLLGLGAWAAQPPQIESFAVEGPAPMQGEAFTLAWYTDGARQVQIAELPGQPIDPDGQVRLPGVTQPQTYTLVASGFLTQKKQQVTVTPLKPAPRIDAFKVTPARARLGDTVHIEWKVSHAQQVDLQPFGTVPLAGTREFVMQRDTRLQLTARKGSVPSSADVRSVQTVTLAAPTIRVFTLTPANVLRGQNVTVRWDVQGASRVRLSPLGELPPSGTRTFAASQTANYVLKASNGQQETTASAGLTVRIPQARIEALTVTPSSPVVGQPVKVQWRSRDASRAELRWGSEQQTVAPSGSLTITASRALQSVTLVAENANGVPSMQTRPIQVRVPVLPAPTPSAPAPAARASDEGPSAAAPASRTSSGSQPAQPASGQPARNAAAAPVKRPSPTVTRPTAPRPGAPAASASSSPAPSAPTPTAPASRSPAPRPASQNTAGSSKGSVAAASVSPLVRVQTFAYRPAARAGGRGSLTWRVTGVTRVRIAGLSGPNGDGTFPAIGSAPLPAGARPGAYVLTAANGAVRATAQVPASLPGDSAYPGLTGTWNHSFGQMNLSVKGSRVTGSLLSSRADLPSGTLRGSLTGDASSPTLNAFVSGGDERVALIVRFDTNAHTFDGLYSSRSARVPWCGWKSPAANPCP</sequence>
<proteinExistence type="predicted"/>